<sequence length="526" mass="57309">MTPPSWSNVSPNWRRALAALLLVVIGILAVYRETAESMVSIWARSSTFAHAFLVPPISLWLIWRQREAMLRLTPSPNPWMLVPIFVIAVAWLFGDLATTNAVTQLALVGLLVLAVPAVLGLRVAHTILFPLLFLFFAVPIGDFLLPQLMTWTADFTVVALRASGIPVYREGMLFIIPSGAWSVVEACSGVRYLIASMMVGTLFAYLQYRSYRRRVGFIAISILVPIVANWLRAYMIVMIGHLSNNKLAVGVDHLIYGWVFFGIVMGLMFAFGAWWQEPAGAAAAKPLADVAPRARRFATLGPVAAAALLVAAIPHIALAVIDDGIVATPPQLAALPDLAPRWPAVGSGEWKPSFQNTAAEATSAYRGAGGAVGVYVGYYRQQTYDRKLVTSGNALVHSDDPNWARVGPWIIERSQSAGNTVEFRSALLRRKGGLGAPDESLRVWQVYWVAEHLTPHDSWAKVYAAFDRLRGRGDDAAVIVLHSPEDRPGSGRATLDAFTRANLAAIVARLHETRHPNGAALAATRP</sequence>
<evidence type="ECO:0000256" key="5">
    <source>
        <dbReference type="ARBA" id="ARBA00022801"/>
    </source>
</evidence>
<keyword evidence="7 8" id="KW-0472">Membrane</keyword>
<organism evidence="10 11">
    <name type="scientific">Piscinibacter koreensis</name>
    <dbReference type="NCBI Taxonomy" id="2742824"/>
    <lineage>
        <taxon>Bacteria</taxon>
        <taxon>Pseudomonadati</taxon>
        <taxon>Pseudomonadota</taxon>
        <taxon>Betaproteobacteria</taxon>
        <taxon>Burkholderiales</taxon>
        <taxon>Sphaerotilaceae</taxon>
        <taxon>Piscinibacter</taxon>
    </lineage>
</organism>
<evidence type="ECO:0000256" key="7">
    <source>
        <dbReference type="ARBA" id="ARBA00023136"/>
    </source>
</evidence>
<accession>A0A7Y6NL35</accession>
<feature type="transmembrane region" description="Helical" evidence="8">
    <location>
        <begin position="12"/>
        <end position="31"/>
    </location>
</feature>
<keyword evidence="5 10" id="KW-0378">Hydrolase</keyword>
<dbReference type="InterPro" id="IPR013426">
    <property type="entry name" value="EpsH-like"/>
</dbReference>
<feature type="transmembrane region" description="Helical" evidence="8">
    <location>
        <begin position="43"/>
        <end position="63"/>
    </location>
</feature>
<evidence type="ECO:0000259" key="9">
    <source>
        <dbReference type="Pfam" id="PF11984"/>
    </source>
</evidence>
<comment type="caution">
    <text evidence="10">The sequence shown here is derived from an EMBL/GenBank/DDBJ whole genome shotgun (WGS) entry which is preliminary data.</text>
</comment>
<comment type="subcellular location">
    <subcellularLocation>
        <location evidence="1">Cell membrane</location>
        <topology evidence="1">Multi-pass membrane protein</topology>
    </subcellularLocation>
</comment>
<dbReference type="EC" id="3.4.22.-" evidence="10"/>
<dbReference type="GO" id="GO:0008233">
    <property type="term" value="F:peptidase activity"/>
    <property type="evidence" value="ECO:0007669"/>
    <property type="project" value="UniProtKB-KW"/>
</dbReference>
<name>A0A7Y6NL35_9BURK</name>
<evidence type="ECO:0000256" key="6">
    <source>
        <dbReference type="ARBA" id="ARBA00022989"/>
    </source>
</evidence>
<dbReference type="InterPro" id="IPR014263">
    <property type="entry name" value="Methanolan_biosynth_EpsI"/>
</dbReference>
<dbReference type="InterPro" id="IPR026392">
    <property type="entry name" value="Exo/Archaeosortase_dom"/>
</dbReference>
<keyword evidence="4 8" id="KW-0812">Transmembrane</keyword>
<proteinExistence type="predicted"/>
<dbReference type="Proteomes" id="UP000529637">
    <property type="component" value="Unassembled WGS sequence"/>
</dbReference>
<evidence type="ECO:0000313" key="10">
    <source>
        <dbReference type="EMBL" id="NUZ05142.1"/>
    </source>
</evidence>
<evidence type="ECO:0000256" key="2">
    <source>
        <dbReference type="ARBA" id="ARBA00022475"/>
    </source>
</evidence>
<dbReference type="InterPro" id="IPR019127">
    <property type="entry name" value="Exosortase"/>
</dbReference>
<feature type="transmembrane region" description="Helical" evidence="8">
    <location>
        <begin position="78"/>
        <end position="94"/>
    </location>
</feature>
<dbReference type="AlphaFoldDB" id="A0A7Y6NL35"/>
<feature type="transmembrane region" description="Helical" evidence="8">
    <location>
        <begin position="101"/>
        <end position="121"/>
    </location>
</feature>
<dbReference type="NCBIfam" id="TIGR02602">
    <property type="entry name" value="8TM_EpsH"/>
    <property type="match status" value="1"/>
</dbReference>
<evidence type="ECO:0000256" key="4">
    <source>
        <dbReference type="ARBA" id="ARBA00022692"/>
    </source>
</evidence>
<dbReference type="GO" id="GO:0005886">
    <property type="term" value="C:plasma membrane"/>
    <property type="evidence" value="ECO:0007669"/>
    <property type="project" value="UniProtKB-SubCell"/>
</dbReference>
<dbReference type="Pfam" id="PF11984">
    <property type="entry name" value="DUF3485"/>
    <property type="match status" value="1"/>
</dbReference>
<gene>
    <name evidence="10" type="primary">xrtA</name>
    <name evidence="10" type="ORF">HQN59_05130</name>
</gene>
<feature type="transmembrane region" description="Helical" evidence="8">
    <location>
        <begin position="166"/>
        <end position="184"/>
    </location>
</feature>
<dbReference type="RefSeq" id="WP_176066762.1">
    <property type="nucleotide sequence ID" value="NZ_JABWMJ010000002.1"/>
</dbReference>
<keyword evidence="2" id="KW-1003">Cell membrane</keyword>
<evidence type="ECO:0000256" key="1">
    <source>
        <dbReference type="ARBA" id="ARBA00004651"/>
    </source>
</evidence>
<feature type="domain" description="Methanolan biosynthesis EpsI" evidence="9">
    <location>
        <begin position="305"/>
        <end position="506"/>
    </location>
</feature>
<dbReference type="EMBL" id="JABWMJ010000002">
    <property type="protein sequence ID" value="NUZ05142.1"/>
    <property type="molecule type" value="Genomic_DNA"/>
</dbReference>
<protein>
    <submittedName>
        <fullName evidence="10">Exosortase A</fullName>
        <ecNumber evidence="10">3.4.22.-</ecNumber>
    </submittedName>
</protein>
<feature type="transmembrane region" description="Helical" evidence="8">
    <location>
        <begin position="255"/>
        <end position="276"/>
    </location>
</feature>
<dbReference type="InterPro" id="IPR017540">
    <property type="entry name" value="Exosortase-1"/>
</dbReference>
<keyword evidence="3" id="KW-0645">Protease</keyword>
<dbReference type="Pfam" id="PF09721">
    <property type="entry name" value="Exosortase_EpsH"/>
    <property type="match status" value="1"/>
</dbReference>
<feature type="transmembrane region" description="Helical" evidence="8">
    <location>
        <begin position="297"/>
        <end position="321"/>
    </location>
</feature>
<dbReference type="NCBIfam" id="TIGR02914">
    <property type="entry name" value="EpsI_fam"/>
    <property type="match status" value="1"/>
</dbReference>
<dbReference type="NCBIfam" id="TIGR03109">
    <property type="entry name" value="exosort_XrtA"/>
    <property type="match status" value="1"/>
</dbReference>
<dbReference type="GO" id="GO:0006508">
    <property type="term" value="P:proteolysis"/>
    <property type="evidence" value="ECO:0007669"/>
    <property type="project" value="UniProtKB-KW"/>
</dbReference>
<keyword evidence="6 8" id="KW-1133">Transmembrane helix</keyword>
<feature type="transmembrane region" description="Helical" evidence="8">
    <location>
        <begin position="215"/>
        <end position="235"/>
    </location>
</feature>
<keyword evidence="11" id="KW-1185">Reference proteome</keyword>
<feature type="transmembrane region" description="Helical" evidence="8">
    <location>
        <begin position="127"/>
        <end position="145"/>
    </location>
</feature>
<evidence type="ECO:0000256" key="3">
    <source>
        <dbReference type="ARBA" id="ARBA00022670"/>
    </source>
</evidence>
<evidence type="ECO:0000313" key="11">
    <source>
        <dbReference type="Proteomes" id="UP000529637"/>
    </source>
</evidence>
<dbReference type="NCBIfam" id="TIGR04178">
    <property type="entry name" value="exo_archaeo"/>
    <property type="match status" value="1"/>
</dbReference>
<evidence type="ECO:0000256" key="8">
    <source>
        <dbReference type="SAM" id="Phobius"/>
    </source>
</evidence>
<reference evidence="10 11" key="1">
    <citation type="submission" date="2020-06" db="EMBL/GenBank/DDBJ databases">
        <title>Schlegella sp. ID0723 isolated from air conditioner.</title>
        <authorList>
            <person name="Kim D.Y."/>
            <person name="Kim D.-U."/>
        </authorList>
    </citation>
    <scope>NUCLEOTIDE SEQUENCE [LARGE SCALE GENOMIC DNA]</scope>
    <source>
        <strain evidence="10 11">ID0723</strain>
    </source>
</reference>